<accession>A0ABQ0EIN8</accession>
<comment type="caution">
    <text evidence="1">The sequence shown here is derived from an EMBL/GenBank/DDBJ whole genome shotgun (WGS) entry which is preliminary data.</text>
</comment>
<keyword evidence="2" id="KW-1185">Reference proteome</keyword>
<name>A0ABQ0EIN8_APOSI</name>
<protein>
    <submittedName>
        <fullName evidence="1">Uncharacterized protein</fullName>
    </submittedName>
</protein>
<evidence type="ECO:0000313" key="1">
    <source>
        <dbReference type="EMBL" id="GAB1286969.1"/>
    </source>
</evidence>
<dbReference type="Proteomes" id="UP001623349">
    <property type="component" value="Unassembled WGS sequence"/>
</dbReference>
<reference evidence="1 2" key="1">
    <citation type="submission" date="2024-08" db="EMBL/GenBank/DDBJ databases">
        <title>The draft genome of Apodemus speciosus.</title>
        <authorList>
            <person name="Nabeshima K."/>
            <person name="Suzuki S."/>
            <person name="Onuma M."/>
        </authorList>
    </citation>
    <scope>NUCLEOTIDE SEQUENCE [LARGE SCALE GENOMIC DNA]</scope>
    <source>
        <strain evidence="1">IB14-021</strain>
    </source>
</reference>
<dbReference type="EMBL" id="BAAFST010000002">
    <property type="protein sequence ID" value="GAB1286969.1"/>
    <property type="molecule type" value="Genomic_DNA"/>
</dbReference>
<proteinExistence type="predicted"/>
<organism evidence="1 2">
    <name type="scientific">Apodemus speciosus</name>
    <name type="common">Large Japanese field mouse</name>
    <dbReference type="NCBI Taxonomy" id="105296"/>
    <lineage>
        <taxon>Eukaryota</taxon>
        <taxon>Metazoa</taxon>
        <taxon>Chordata</taxon>
        <taxon>Craniata</taxon>
        <taxon>Vertebrata</taxon>
        <taxon>Euteleostomi</taxon>
        <taxon>Mammalia</taxon>
        <taxon>Eutheria</taxon>
        <taxon>Euarchontoglires</taxon>
        <taxon>Glires</taxon>
        <taxon>Rodentia</taxon>
        <taxon>Myomorpha</taxon>
        <taxon>Muroidea</taxon>
        <taxon>Muridae</taxon>
        <taxon>Murinae</taxon>
        <taxon>Apodemus</taxon>
    </lineage>
</organism>
<sequence length="52" mass="5390">MGSPPRGAQGCFSVKGEHQALQGIRPCPGGGATRCSAYRTAFAQTWKSPPGQ</sequence>
<evidence type="ECO:0000313" key="2">
    <source>
        <dbReference type="Proteomes" id="UP001623349"/>
    </source>
</evidence>
<gene>
    <name evidence="1" type="ORF">APTSU1_000219900</name>
</gene>